<dbReference type="PATRIC" id="fig|1550241.5.peg.803"/>
<protein>
    <submittedName>
        <fullName evidence="1">Uncharacterized protein</fullName>
    </submittedName>
</protein>
<sequence>MLRGLGEEERERLALEFGDLKNKRYWELLERGEYVVNEEVVDFIEKTRRITGHSFRHVLASASKKRFTSSKHCQGGGGECCPCSSTLM</sequence>
<dbReference type="RefSeq" id="WP_052884001.1">
    <property type="nucleotide sequence ID" value="NZ_CP009961.1"/>
</dbReference>
<accession>A0A0F7FH37</accession>
<reference evidence="1 2" key="1">
    <citation type="journal article" date="2015" name="Stand. Genomic Sci.">
        <title>Complete genome sequence of and proposal of Thermofilum uzonense sp. nov. a novel hyperthermophilic crenarchaeon and emended description of the genus Thermofilum.</title>
        <authorList>
            <person name="Toshchakov S.V."/>
            <person name="Korzhenkov A.A."/>
            <person name="Samarov N.I."/>
            <person name="Mazunin I.O."/>
            <person name="Mozhey O.I."/>
            <person name="Shmyr I.S."/>
            <person name="Derbikova K.S."/>
            <person name="Taranov E.A."/>
            <person name="Dominova I.N."/>
            <person name="Bonch-Osmolovskaya E.A."/>
            <person name="Patrushev M.V."/>
            <person name="Podosokorskaya O.A."/>
            <person name="Kublanov I.V."/>
        </authorList>
    </citation>
    <scope>NUCLEOTIDE SEQUENCE [LARGE SCALE GENOMIC DNA]</scope>
    <source>
        <strain evidence="1 2">1807-2</strain>
    </source>
</reference>
<proteinExistence type="predicted"/>
<dbReference type="HOGENOM" id="CLU_2461951_0_0_2"/>
<organism evidence="1 2">
    <name type="scientific">Infirmifilum uzonense</name>
    <dbReference type="NCBI Taxonomy" id="1550241"/>
    <lineage>
        <taxon>Archaea</taxon>
        <taxon>Thermoproteota</taxon>
        <taxon>Thermoprotei</taxon>
        <taxon>Thermofilales</taxon>
        <taxon>Thermofilaceae</taxon>
        <taxon>Infirmifilum</taxon>
    </lineage>
</organism>
<name>A0A0F7FH37_9CREN</name>
<dbReference type="AlphaFoldDB" id="A0A0F7FH37"/>
<evidence type="ECO:0000313" key="2">
    <source>
        <dbReference type="Proteomes" id="UP000067434"/>
    </source>
</evidence>
<dbReference type="KEGG" id="thf:MA03_03770"/>
<evidence type="ECO:0000313" key="1">
    <source>
        <dbReference type="EMBL" id="AKG38580.1"/>
    </source>
</evidence>
<keyword evidence="2" id="KW-1185">Reference proteome</keyword>
<dbReference type="Proteomes" id="UP000067434">
    <property type="component" value="Chromosome"/>
</dbReference>
<gene>
    <name evidence="1" type="ORF">MA03_03770</name>
</gene>
<dbReference type="GeneID" id="25401319"/>
<dbReference type="EMBL" id="CP009961">
    <property type="protein sequence ID" value="AKG38580.1"/>
    <property type="molecule type" value="Genomic_DNA"/>
</dbReference>